<dbReference type="CDD" id="cd01949">
    <property type="entry name" value="GGDEF"/>
    <property type="match status" value="1"/>
</dbReference>
<dbReference type="SMART" id="SM00086">
    <property type="entry name" value="PAC"/>
    <property type="match status" value="2"/>
</dbReference>
<dbReference type="PROSITE" id="PS50112">
    <property type="entry name" value="PAS"/>
    <property type="match status" value="2"/>
</dbReference>
<dbReference type="SUPFAM" id="SSF55785">
    <property type="entry name" value="PYP-like sensor domain (PAS domain)"/>
    <property type="match status" value="2"/>
</dbReference>
<dbReference type="SUPFAM" id="SSF55781">
    <property type="entry name" value="GAF domain-like"/>
    <property type="match status" value="1"/>
</dbReference>
<dbReference type="InterPro" id="IPR043128">
    <property type="entry name" value="Rev_trsase/Diguanyl_cyclase"/>
</dbReference>
<feature type="domain" description="PAS" evidence="2">
    <location>
        <begin position="181"/>
        <end position="251"/>
    </location>
</feature>
<dbReference type="NCBIfam" id="TIGR00254">
    <property type="entry name" value="GGDEF"/>
    <property type="match status" value="1"/>
</dbReference>
<dbReference type="SMART" id="SM00065">
    <property type="entry name" value="GAF"/>
    <property type="match status" value="1"/>
</dbReference>
<dbReference type="PROSITE" id="PS50887">
    <property type="entry name" value="GGDEF"/>
    <property type="match status" value="1"/>
</dbReference>
<dbReference type="InterPro" id="IPR000160">
    <property type="entry name" value="GGDEF_dom"/>
</dbReference>
<dbReference type="SMART" id="SM00091">
    <property type="entry name" value="PAS"/>
    <property type="match status" value="2"/>
</dbReference>
<dbReference type="InterPro" id="IPR000014">
    <property type="entry name" value="PAS"/>
</dbReference>
<feature type="coiled-coil region" evidence="1">
    <location>
        <begin position="295"/>
        <end position="357"/>
    </location>
</feature>
<evidence type="ECO:0000259" key="4">
    <source>
        <dbReference type="PROSITE" id="PS50887"/>
    </source>
</evidence>
<dbReference type="PANTHER" id="PTHR44757:SF2">
    <property type="entry name" value="BIOFILM ARCHITECTURE MAINTENANCE PROTEIN MBAA"/>
    <property type="match status" value="1"/>
</dbReference>
<dbReference type="InterPro" id="IPR029787">
    <property type="entry name" value="Nucleotide_cyclase"/>
</dbReference>
<dbReference type="InterPro" id="IPR029016">
    <property type="entry name" value="GAF-like_dom_sf"/>
</dbReference>
<keyword evidence="1" id="KW-0175">Coiled coil</keyword>
<dbReference type="SMART" id="SM00267">
    <property type="entry name" value="GGDEF"/>
    <property type="match status" value="1"/>
</dbReference>
<dbReference type="CDD" id="cd00130">
    <property type="entry name" value="PAS"/>
    <property type="match status" value="2"/>
</dbReference>
<dbReference type="InterPro" id="IPR000700">
    <property type="entry name" value="PAS-assoc_C"/>
</dbReference>
<dbReference type="InterPro" id="IPR035965">
    <property type="entry name" value="PAS-like_dom_sf"/>
</dbReference>
<feature type="domain" description="PAC" evidence="3">
    <location>
        <begin position="255"/>
        <end position="307"/>
    </location>
</feature>
<dbReference type="InterPro" id="IPR001610">
    <property type="entry name" value="PAC"/>
</dbReference>
<evidence type="ECO:0000259" key="3">
    <source>
        <dbReference type="PROSITE" id="PS50113"/>
    </source>
</evidence>
<evidence type="ECO:0000313" key="5">
    <source>
        <dbReference type="EMBL" id="MCS0628204.1"/>
    </source>
</evidence>
<dbReference type="PROSITE" id="PS50113">
    <property type="entry name" value="PAC"/>
    <property type="match status" value="1"/>
</dbReference>
<dbReference type="Gene3D" id="3.30.450.40">
    <property type="match status" value="1"/>
</dbReference>
<evidence type="ECO:0000313" key="6">
    <source>
        <dbReference type="Proteomes" id="UP001165263"/>
    </source>
</evidence>
<reference evidence="5" key="1">
    <citation type="submission" date="2022-08" db="EMBL/GenBank/DDBJ databases">
        <title>Reclassification of Massilia species as members of the genera Telluria, Duganella, Pseudoduganella, Mokoshia gen. nov. and Zemynaea gen. nov. using orthogonal and non-orthogonal genome-based approaches.</title>
        <authorList>
            <person name="Bowman J.P."/>
        </authorList>
    </citation>
    <scope>NUCLEOTIDE SEQUENCE</scope>
    <source>
        <strain evidence="5">LMG 11547</strain>
    </source>
</reference>
<gene>
    <name evidence="5" type="ORF">NX786_02445</name>
</gene>
<dbReference type="SUPFAM" id="SSF55073">
    <property type="entry name" value="Nucleotide cyclase"/>
    <property type="match status" value="1"/>
</dbReference>
<keyword evidence="6" id="KW-1185">Reference proteome</keyword>
<proteinExistence type="predicted"/>
<dbReference type="Proteomes" id="UP001165263">
    <property type="component" value="Unassembled WGS sequence"/>
</dbReference>
<accession>A0ABT2BUV3</accession>
<protein>
    <submittedName>
        <fullName evidence="5">PAS domain S-box protein</fullName>
    </submittedName>
</protein>
<dbReference type="Gene3D" id="3.30.70.270">
    <property type="match status" value="1"/>
</dbReference>
<dbReference type="NCBIfam" id="TIGR00229">
    <property type="entry name" value="sensory_box"/>
    <property type="match status" value="2"/>
</dbReference>
<dbReference type="EMBL" id="JANUHC010000001">
    <property type="protein sequence ID" value="MCS0628204.1"/>
    <property type="molecule type" value="Genomic_DNA"/>
</dbReference>
<feature type="domain" description="GGDEF" evidence="4">
    <location>
        <begin position="507"/>
        <end position="642"/>
    </location>
</feature>
<dbReference type="Gene3D" id="3.30.450.20">
    <property type="entry name" value="PAS domain"/>
    <property type="match status" value="2"/>
</dbReference>
<feature type="domain" description="PAS" evidence="2">
    <location>
        <begin position="347"/>
        <end position="418"/>
    </location>
</feature>
<dbReference type="InterPro" id="IPR003018">
    <property type="entry name" value="GAF"/>
</dbReference>
<evidence type="ECO:0000259" key="2">
    <source>
        <dbReference type="PROSITE" id="PS50112"/>
    </source>
</evidence>
<name>A0ABT2BUV3_9BURK</name>
<evidence type="ECO:0000256" key="1">
    <source>
        <dbReference type="SAM" id="Coils"/>
    </source>
</evidence>
<dbReference type="InterPro" id="IPR052155">
    <property type="entry name" value="Biofilm_reg_signaling"/>
</dbReference>
<dbReference type="PANTHER" id="PTHR44757">
    <property type="entry name" value="DIGUANYLATE CYCLASE DGCP"/>
    <property type="match status" value="1"/>
</dbReference>
<dbReference type="Pfam" id="PF01590">
    <property type="entry name" value="GAF"/>
    <property type="match status" value="1"/>
</dbReference>
<comment type="caution">
    <text evidence="5">The sequence shown here is derived from an EMBL/GenBank/DDBJ whole genome shotgun (WGS) entry which is preliminary data.</text>
</comment>
<dbReference type="RefSeq" id="WP_259447451.1">
    <property type="nucleotide sequence ID" value="NZ_CP119520.1"/>
</dbReference>
<organism evidence="5 6">
    <name type="scientific">Telluria mixta</name>
    <dbReference type="NCBI Taxonomy" id="34071"/>
    <lineage>
        <taxon>Bacteria</taxon>
        <taxon>Pseudomonadati</taxon>
        <taxon>Pseudomonadota</taxon>
        <taxon>Betaproteobacteria</taxon>
        <taxon>Burkholderiales</taxon>
        <taxon>Oxalobacteraceae</taxon>
        <taxon>Telluria group</taxon>
        <taxon>Telluria</taxon>
    </lineage>
</organism>
<dbReference type="Pfam" id="PF00989">
    <property type="entry name" value="PAS"/>
    <property type="match status" value="2"/>
</dbReference>
<dbReference type="Pfam" id="PF00990">
    <property type="entry name" value="GGDEF"/>
    <property type="match status" value="1"/>
</dbReference>
<dbReference type="InterPro" id="IPR013767">
    <property type="entry name" value="PAS_fold"/>
</dbReference>
<sequence>MPAASLPPDELERQELLKSLDILDTAPEPVFDQITRLTTRLLGVPIAVFSLVDKDRQWFKSRVGLDVEETSREVAFCAHAILQSAPLVVPDATADPRFEDNALVNGDPNIRFYAGVPIRSAGGHALGTLCAIDSRPRQLSADDLQALRDLADIVTKEMHYREALAVARHSVERSGDAIAYSEARFRSVFDLASVGMAMVAPDGGWLSVNEALCRIVGYAPGELYRTTFRDITYPPDLDTDLALLRQLEAGTIDQYQLEKRYVRKDGSLVWINLNVTKKTGPDGELLYYVAAIKEIQAQKEAEAKLQALRADLETRVATRTTELNDAVGMLQSAMAHQRQAEQLLKDREAELRSVIENANDAYIGLDQDGIVREWNRQAETTFGWSAGEAIGRPLDALIIPAEMGDMHRRGMARYLATGAATVLGKRLELPAVRKDGSRLMVEVRITALEVKGTTIFSAFLHDITERKALEAQREYDSRHDALTGLLNRRALTESLPIAQARSRRTGKMLGVLFIDLDGFKAVNDTHGHEAGDKLLCEIASRLQDTVRKTDSVFRLAGDEFTVLLEDMTDTFPDVHAVAQKLVEQISTPVDLCGQGATVGASIGIAIFTPESSVSGADLLKEADYWMYEAKKAGRGRVLPEKTRAYSA</sequence>